<comment type="caution">
    <text evidence="1">The sequence shown here is derived from an EMBL/GenBank/DDBJ whole genome shotgun (WGS) entry which is preliminary data.</text>
</comment>
<dbReference type="AlphaFoldDB" id="A0AAV4X2W2"/>
<keyword evidence="2" id="KW-1185">Reference proteome</keyword>
<gene>
    <name evidence="1" type="ORF">CDAR_33281</name>
</gene>
<evidence type="ECO:0008006" key="3">
    <source>
        <dbReference type="Google" id="ProtNLM"/>
    </source>
</evidence>
<reference evidence="1 2" key="1">
    <citation type="submission" date="2021-06" db="EMBL/GenBank/DDBJ databases">
        <title>Caerostris darwini draft genome.</title>
        <authorList>
            <person name="Kono N."/>
            <person name="Arakawa K."/>
        </authorList>
    </citation>
    <scope>NUCLEOTIDE SEQUENCE [LARGE SCALE GENOMIC DNA]</scope>
</reference>
<dbReference type="Proteomes" id="UP001054837">
    <property type="component" value="Unassembled WGS sequence"/>
</dbReference>
<name>A0AAV4X2W2_9ARAC</name>
<evidence type="ECO:0000313" key="2">
    <source>
        <dbReference type="Proteomes" id="UP001054837"/>
    </source>
</evidence>
<dbReference type="EMBL" id="BPLQ01015589">
    <property type="protein sequence ID" value="GIY89171.1"/>
    <property type="molecule type" value="Genomic_DNA"/>
</dbReference>
<evidence type="ECO:0000313" key="1">
    <source>
        <dbReference type="EMBL" id="GIY89171.1"/>
    </source>
</evidence>
<sequence>MIPMGSGFYHPFDHFNVPPSRHSSLLSPLIISISVKTLEPIIALLIIPMSSPQVPLDHPIVPSLVPKVYYSPLVIPVSRKTHEATVALLIIPMSPRCLYGSLSEPIV</sequence>
<accession>A0AAV4X2W2</accession>
<protein>
    <recommendedName>
        <fullName evidence="3">NADH dehydrogenase subunit 4</fullName>
    </recommendedName>
</protein>
<proteinExistence type="predicted"/>
<organism evidence="1 2">
    <name type="scientific">Caerostris darwini</name>
    <dbReference type="NCBI Taxonomy" id="1538125"/>
    <lineage>
        <taxon>Eukaryota</taxon>
        <taxon>Metazoa</taxon>
        <taxon>Ecdysozoa</taxon>
        <taxon>Arthropoda</taxon>
        <taxon>Chelicerata</taxon>
        <taxon>Arachnida</taxon>
        <taxon>Araneae</taxon>
        <taxon>Araneomorphae</taxon>
        <taxon>Entelegynae</taxon>
        <taxon>Araneoidea</taxon>
        <taxon>Araneidae</taxon>
        <taxon>Caerostris</taxon>
    </lineage>
</organism>